<evidence type="ECO:0000256" key="1">
    <source>
        <dbReference type="RuleBase" id="RU000411"/>
    </source>
</evidence>
<dbReference type="PANTHER" id="PTHR11461:SF290">
    <property type="entry name" value="SERINE (OR CYSTEINE) PEPTIDASE INHIBITOR, CLADE H, MEMBER 2"/>
    <property type="match status" value="1"/>
</dbReference>
<keyword evidence="2" id="KW-0732">Signal</keyword>
<proteinExistence type="inferred from homology"/>
<feature type="domain" description="Serpin" evidence="3">
    <location>
        <begin position="50"/>
        <end position="376"/>
    </location>
</feature>
<dbReference type="Ensembl" id="ENSPKIT00000037908.1">
    <property type="protein sequence ID" value="ENSPKIP00000013484.1"/>
    <property type="gene ID" value="ENSPKIG00000000904.1"/>
</dbReference>
<name>A0A3B3R5L2_9TELE</name>
<dbReference type="InterPro" id="IPR000215">
    <property type="entry name" value="Serpin_fam"/>
</dbReference>
<evidence type="ECO:0000259" key="3">
    <source>
        <dbReference type="SMART" id="SM00093"/>
    </source>
</evidence>
<dbReference type="GeneTree" id="ENSGT00940000167281"/>
<dbReference type="AlphaFoldDB" id="A0A3B3R5L2"/>
<comment type="similarity">
    <text evidence="1">Belongs to the serpin family.</text>
</comment>
<dbReference type="PROSITE" id="PS00284">
    <property type="entry name" value="SERPIN"/>
    <property type="match status" value="1"/>
</dbReference>
<dbReference type="InterPro" id="IPR023795">
    <property type="entry name" value="Serpin_CS"/>
</dbReference>
<evidence type="ECO:0000313" key="5">
    <source>
        <dbReference type="Proteomes" id="UP000261540"/>
    </source>
</evidence>
<dbReference type="SMART" id="SM00093">
    <property type="entry name" value="SERPIN"/>
    <property type="match status" value="1"/>
</dbReference>
<reference evidence="4" key="2">
    <citation type="submission" date="2025-09" db="UniProtKB">
        <authorList>
            <consortium name="Ensembl"/>
        </authorList>
    </citation>
    <scope>IDENTIFICATION</scope>
</reference>
<dbReference type="GO" id="GO:0030199">
    <property type="term" value="P:collagen fibril organization"/>
    <property type="evidence" value="ECO:0007669"/>
    <property type="project" value="TreeGrafter"/>
</dbReference>
<dbReference type="PANTHER" id="PTHR11461">
    <property type="entry name" value="SERINE PROTEASE INHIBITOR, SERPIN"/>
    <property type="match status" value="1"/>
</dbReference>
<dbReference type="GO" id="GO:0005783">
    <property type="term" value="C:endoplasmic reticulum"/>
    <property type="evidence" value="ECO:0007669"/>
    <property type="project" value="TreeGrafter"/>
</dbReference>
<keyword evidence="5" id="KW-1185">Reference proteome</keyword>
<dbReference type="Gene3D" id="2.30.39.10">
    <property type="entry name" value="Alpha-1-antitrypsin, domain 1"/>
    <property type="match status" value="2"/>
</dbReference>
<dbReference type="InterPro" id="IPR042185">
    <property type="entry name" value="Serpin_sf_2"/>
</dbReference>
<accession>A0A3B3R5L2</accession>
<dbReference type="GO" id="GO:0005615">
    <property type="term" value="C:extracellular space"/>
    <property type="evidence" value="ECO:0007669"/>
    <property type="project" value="InterPro"/>
</dbReference>
<dbReference type="SUPFAM" id="SSF56574">
    <property type="entry name" value="Serpins"/>
    <property type="match status" value="1"/>
</dbReference>
<feature type="signal peptide" evidence="2">
    <location>
        <begin position="1"/>
        <end position="25"/>
    </location>
</feature>
<dbReference type="InterPro" id="IPR023796">
    <property type="entry name" value="Serpin_dom"/>
</dbReference>
<protein>
    <submittedName>
        <fullName evidence="4">Serine (or cysteine) peptidase inhibitor, clade H, member 2</fullName>
    </submittedName>
</protein>
<dbReference type="Gene3D" id="3.30.497.10">
    <property type="entry name" value="Antithrombin, subunit I, domain 2"/>
    <property type="match status" value="2"/>
</dbReference>
<dbReference type="Proteomes" id="UP000261540">
    <property type="component" value="Unplaced"/>
</dbReference>
<sequence>MSPAVSLLLLCLLGLLLPLPRLVTPEDLGKPGTGPPVCVTMQGPSWSLGLRLYRTLRTGGTHNPLFSPVLLASSLAALGRGAGTHTAAQIFEVLGTGTPPPLSQEEALSSLYGANGTSFRLHSASAVFTGLPAILDASFLKEAQTRSRLGHADLRWTGGRPDPEALHAWARAVAGGSEVAQLSRELQAKEAALILTDALRFKAEGGSCDLAAFCRRASTRLLKSWPGGGSHAVAKLGWSNKAEIWLFFSIMRDWEGFTGGGRLCWVALTVPQSESPSPFSAQKHLTALGLTEAWDERKADFSGAAGQALGQGRPHLGAVLHWASLELSPEAGSGDGEVQDEDVTKPKLFYADHPFVVMVKDNTTGALLLMGALDHVGGSAVHDEL</sequence>
<dbReference type="Pfam" id="PF00079">
    <property type="entry name" value="Serpin"/>
    <property type="match status" value="2"/>
</dbReference>
<reference evidence="4" key="1">
    <citation type="submission" date="2025-08" db="UniProtKB">
        <authorList>
            <consortium name="Ensembl"/>
        </authorList>
    </citation>
    <scope>IDENTIFICATION</scope>
</reference>
<organism evidence="4 5">
    <name type="scientific">Paramormyrops kingsleyae</name>
    <dbReference type="NCBI Taxonomy" id="1676925"/>
    <lineage>
        <taxon>Eukaryota</taxon>
        <taxon>Metazoa</taxon>
        <taxon>Chordata</taxon>
        <taxon>Craniata</taxon>
        <taxon>Vertebrata</taxon>
        <taxon>Euteleostomi</taxon>
        <taxon>Actinopterygii</taxon>
        <taxon>Neopterygii</taxon>
        <taxon>Teleostei</taxon>
        <taxon>Osteoglossocephala</taxon>
        <taxon>Osteoglossomorpha</taxon>
        <taxon>Osteoglossiformes</taxon>
        <taxon>Mormyridae</taxon>
        <taxon>Paramormyrops</taxon>
    </lineage>
</organism>
<dbReference type="GO" id="GO:0004867">
    <property type="term" value="F:serine-type endopeptidase inhibitor activity"/>
    <property type="evidence" value="ECO:0007669"/>
    <property type="project" value="InterPro"/>
</dbReference>
<evidence type="ECO:0000313" key="4">
    <source>
        <dbReference type="Ensembl" id="ENSPKIP00000013484.1"/>
    </source>
</evidence>
<dbReference type="InterPro" id="IPR042178">
    <property type="entry name" value="Serpin_sf_1"/>
</dbReference>
<dbReference type="InterPro" id="IPR036186">
    <property type="entry name" value="Serpin_sf"/>
</dbReference>
<evidence type="ECO:0000256" key="2">
    <source>
        <dbReference type="SAM" id="SignalP"/>
    </source>
</evidence>
<feature type="chain" id="PRO_5017299376" evidence="2">
    <location>
        <begin position="26"/>
        <end position="385"/>
    </location>
</feature>